<dbReference type="InterPro" id="IPR050624">
    <property type="entry name" value="HTH-type_Tx_Regulator"/>
</dbReference>
<dbReference type="PANTHER" id="PTHR43479">
    <property type="entry name" value="ACREF/ENVCD OPERON REPRESSOR-RELATED"/>
    <property type="match status" value="1"/>
</dbReference>
<organism evidence="4 5">
    <name type="scientific">Chitinophaga varians</name>
    <dbReference type="NCBI Taxonomy" id="2202339"/>
    <lineage>
        <taxon>Bacteria</taxon>
        <taxon>Pseudomonadati</taxon>
        <taxon>Bacteroidota</taxon>
        <taxon>Chitinophagia</taxon>
        <taxon>Chitinophagales</taxon>
        <taxon>Chitinophagaceae</taxon>
        <taxon>Chitinophaga</taxon>
    </lineage>
</organism>
<dbReference type="AlphaFoldDB" id="A0A847S0W0"/>
<evidence type="ECO:0000259" key="3">
    <source>
        <dbReference type="PROSITE" id="PS50977"/>
    </source>
</evidence>
<keyword evidence="1 2" id="KW-0238">DNA-binding</keyword>
<evidence type="ECO:0000256" key="1">
    <source>
        <dbReference type="ARBA" id="ARBA00023125"/>
    </source>
</evidence>
<gene>
    <name evidence="4" type="ORF">HGH92_32430</name>
</gene>
<dbReference type="PANTHER" id="PTHR43479:SF11">
    <property type="entry name" value="ACREF_ENVCD OPERON REPRESSOR-RELATED"/>
    <property type="match status" value="1"/>
</dbReference>
<dbReference type="InterPro" id="IPR001647">
    <property type="entry name" value="HTH_TetR"/>
</dbReference>
<keyword evidence="5" id="KW-1185">Reference proteome</keyword>
<dbReference type="GO" id="GO:0003677">
    <property type="term" value="F:DNA binding"/>
    <property type="evidence" value="ECO:0007669"/>
    <property type="project" value="UniProtKB-UniRule"/>
</dbReference>
<sequence>MRTRNTEKMELVRNMTMQMVATNGIENFSVNSLAKACGISVATLYIYYKDKDDLITQVAIEEGTRLYDAILKDFDPDQSFETGLWQQWQNRAYYLMKNPLSSSFIEKIHMSSYSEKVGEAISSMFYQSMVRFVDGAIKRKELVPLPPEAWWSVAFAPLYTLLRFHYQGRSIAKKPFKLTDELIRQTFEVVVKALKP</sequence>
<accession>A0A847S0W0</accession>
<evidence type="ECO:0000313" key="4">
    <source>
        <dbReference type="EMBL" id="NLR69052.1"/>
    </source>
</evidence>
<proteinExistence type="predicted"/>
<dbReference type="Pfam" id="PF00440">
    <property type="entry name" value="TetR_N"/>
    <property type="match status" value="1"/>
</dbReference>
<dbReference type="SUPFAM" id="SSF46689">
    <property type="entry name" value="Homeodomain-like"/>
    <property type="match status" value="1"/>
</dbReference>
<feature type="domain" description="HTH tetR-type" evidence="3">
    <location>
        <begin position="6"/>
        <end position="66"/>
    </location>
</feature>
<dbReference type="InterPro" id="IPR009057">
    <property type="entry name" value="Homeodomain-like_sf"/>
</dbReference>
<reference evidence="4 5" key="1">
    <citation type="submission" date="2020-04" db="EMBL/GenBank/DDBJ databases">
        <authorList>
            <person name="Yin C."/>
        </authorList>
    </citation>
    <scope>NUCLEOTIDE SEQUENCE [LARGE SCALE GENOMIC DNA]</scope>
    <source>
        <strain evidence="4 5">Ae27</strain>
    </source>
</reference>
<protein>
    <submittedName>
        <fullName evidence="4">TetR/AcrR family transcriptional regulator</fullName>
    </submittedName>
</protein>
<evidence type="ECO:0000256" key="2">
    <source>
        <dbReference type="PROSITE-ProRule" id="PRU00335"/>
    </source>
</evidence>
<dbReference type="EMBL" id="JABAIA010000004">
    <property type="protein sequence ID" value="NLR69052.1"/>
    <property type="molecule type" value="Genomic_DNA"/>
</dbReference>
<dbReference type="Gene3D" id="1.10.357.10">
    <property type="entry name" value="Tetracycline Repressor, domain 2"/>
    <property type="match status" value="1"/>
</dbReference>
<evidence type="ECO:0000313" key="5">
    <source>
        <dbReference type="Proteomes" id="UP000570474"/>
    </source>
</evidence>
<dbReference type="Proteomes" id="UP000570474">
    <property type="component" value="Unassembled WGS sequence"/>
</dbReference>
<comment type="caution">
    <text evidence="4">The sequence shown here is derived from an EMBL/GenBank/DDBJ whole genome shotgun (WGS) entry which is preliminary data.</text>
</comment>
<feature type="DNA-binding region" description="H-T-H motif" evidence="2">
    <location>
        <begin position="29"/>
        <end position="48"/>
    </location>
</feature>
<name>A0A847S0W0_9BACT</name>
<dbReference type="PROSITE" id="PS50977">
    <property type="entry name" value="HTH_TETR_2"/>
    <property type="match status" value="1"/>
</dbReference>